<dbReference type="InterPro" id="IPR040198">
    <property type="entry name" value="Fido_containing"/>
</dbReference>
<dbReference type="PANTHER" id="PTHR13504">
    <property type="entry name" value="FIDO DOMAIN-CONTAINING PROTEIN DDB_G0283145"/>
    <property type="match status" value="1"/>
</dbReference>
<evidence type="ECO:0000313" key="5">
    <source>
        <dbReference type="Proteomes" id="UP001620645"/>
    </source>
</evidence>
<organism evidence="4 5">
    <name type="scientific">Heterodera schachtii</name>
    <name type="common">Sugarbeet cyst nematode worm</name>
    <name type="synonym">Tylenchus schachtii</name>
    <dbReference type="NCBI Taxonomy" id="97005"/>
    <lineage>
        <taxon>Eukaryota</taxon>
        <taxon>Metazoa</taxon>
        <taxon>Ecdysozoa</taxon>
        <taxon>Nematoda</taxon>
        <taxon>Chromadorea</taxon>
        <taxon>Rhabditida</taxon>
        <taxon>Tylenchina</taxon>
        <taxon>Tylenchomorpha</taxon>
        <taxon>Tylenchoidea</taxon>
        <taxon>Heteroderidae</taxon>
        <taxon>Heteroderinae</taxon>
        <taxon>Heterodera</taxon>
    </lineage>
</organism>
<dbReference type="AlphaFoldDB" id="A0ABD2I1N0"/>
<accession>A0ABD2I1N0</accession>
<keyword evidence="5" id="KW-1185">Reference proteome</keyword>
<reference evidence="4 5" key="1">
    <citation type="submission" date="2024-10" db="EMBL/GenBank/DDBJ databases">
        <authorList>
            <person name="Kim D."/>
        </authorList>
    </citation>
    <scope>NUCLEOTIDE SEQUENCE [LARGE SCALE GENOMIC DNA]</scope>
    <source>
        <strain evidence="4">Taebaek</strain>
    </source>
</reference>
<proteinExistence type="predicted"/>
<evidence type="ECO:0000313" key="4">
    <source>
        <dbReference type="EMBL" id="KAL3071705.1"/>
    </source>
</evidence>
<evidence type="ECO:0000256" key="1">
    <source>
        <dbReference type="PIRSR" id="PIRSR640198-1"/>
    </source>
</evidence>
<dbReference type="Pfam" id="PF02661">
    <property type="entry name" value="Fic"/>
    <property type="match status" value="1"/>
</dbReference>
<sequence length="109" mass="12700">MAIRGGVRTAFLGQRIQQMRDGLPPPSLFEKDRDLWTVLDEEEIMYKEHMTIEMIHTMHKRIKWWQDPLKAGIYRDGIATVLIHPYVDGNGRLGRLVTNWILVAVGCQR</sequence>
<protein>
    <recommendedName>
        <fullName evidence="3">Fido domain-containing protein</fullName>
    </recommendedName>
</protein>
<dbReference type="SUPFAM" id="SSF140931">
    <property type="entry name" value="Fic-like"/>
    <property type="match status" value="1"/>
</dbReference>
<comment type="caution">
    <text evidence="4">The sequence shown here is derived from an EMBL/GenBank/DDBJ whole genome shotgun (WGS) entry which is preliminary data.</text>
</comment>
<keyword evidence="2" id="KW-0067">ATP-binding</keyword>
<feature type="active site" evidence="1">
    <location>
        <position position="84"/>
    </location>
</feature>
<dbReference type="PROSITE" id="PS51459">
    <property type="entry name" value="FIDO"/>
    <property type="match status" value="1"/>
</dbReference>
<dbReference type="PANTHER" id="PTHR13504:SF38">
    <property type="entry name" value="FIDO DOMAIN-CONTAINING PROTEIN"/>
    <property type="match status" value="1"/>
</dbReference>
<evidence type="ECO:0000259" key="3">
    <source>
        <dbReference type="PROSITE" id="PS51459"/>
    </source>
</evidence>
<dbReference type="InterPro" id="IPR003812">
    <property type="entry name" value="Fido"/>
</dbReference>
<feature type="binding site" evidence="2">
    <location>
        <begin position="88"/>
        <end position="95"/>
    </location>
    <ligand>
        <name>ATP</name>
        <dbReference type="ChEBI" id="CHEBI:30616"/>
    </ligand>
</feature>
<dbReference type="EMBL" id="JBICCN010000389">
    <property type="protein sequence ID" value="KAL3071705.1"/>
    <property type="molecule type" value="Genomic_DNA"/>
</dbReference>
<keyword evidence="2" id="KW-0547">Nucleotide-binding</keyword>
<gene>
    <name evidence="4" type="ORF">niasHS_016380</name>
</gene>
<dbReference type="Proteomes" id="UP001620645">
    <property type="component" value="Unassembled WGS sequence"/>
</dbReference>
<name>A0ABD2I1N0_HETSC</name>
<feature type="domain" description="Fido" evidence="3">
    <location>
        <begin position="1"/>
        <end position="109"/>
    </location>
</feature>
<dbReference type="Gene3D" id="1.10.3290.10">
    <property type="entry name" value="Fido-like domain"/>
    <property type="match status" value="1"/>
</dbReference>
<evidence type="ECO:0000256" key="2">
    <source>
        <dbReference type="PIRSR" id="PIRSR640198-2"/>
    </source>
</evidence>
<dbReference type="InterPro" id="IPR036597">
    <property type="entry name" value="Fido-like_dom_sf"/>
</dbReference>